<protein>
    <submittedName>
        <fullName evidence="6">DNA-binding transcriptional LysR family regulator</fullName>
    </submittedName>
    <submittedName>
        <fullName evidence="7">LysR family transcriptional regulator</fullName>
    </submittedName>
</protein>
<dbReference type="Pfam" id="PF00126">
    <property type="entry name" value="HTH_1"/>
    <property type="match status" value="1"/>
</dbReference>
<evidence type="ECO:0000259" key="5">
    <source>
        <dbReference type="PROSITE" id="PS50931"/>
    </source>
</evidence>
<evidence type="ECO:0000256" key="2">
    <source>
        <dbReference type="ARBA" id="ARBA00023015"/>
    </source>
</evidence>
<dbReference type="PRINTS" id="PR00039">
    <property type="entry name" value="HTHLYSR"/>
</dbReference>
<organism evidence="7 8">
    <name type="scientific">Parvibacter caecicola</name>
    <dbReference type="NCBI Taxonomy" id="747645"/>
    <lineage>
        <taxon>Bacteria</taxon>
        <taxon>Bacillati</taxon>
        <taxon>Actinomycetota</taxon>
        <taxon>Coriobacteriia</taxon>
        <taxon>Coriobacteriales</taxon>
        <taxon>Coriobacteriaceae</taxon>
        <taxon>Parvibacter</taxon>
    </lineage>
</organism>
<dbReference type="InterPro" id="IPR036390">
    <property type="entry name" value="WH_DNA-bd_sf"/>
</dbReference>
<dbReference type="SUPFAM" id="SSF53850">
    <property type="entry name" value="Periplasmic binding protein-like II"/>
    <property type="match status" value="1"/>
</dbReference>
<keyword evidence="8" id="KW-1185">Reference proteome</keyword>
<evidence type="ECO:0000256" key="3">
    <source>
        <dbReference type="ARBA" id="ARBA00023125"/>
    </source>
</evidence>
<feature type="domain" description="HTH lysR-type" evidence="5">
    <location>
        <begin position="1"/>
        <end position="57"/>
    </location>
</feature>
<dbReference type="OrthoDB" id="9803735at2"/>
<proteinExistence type="inferred from homology"/>
<dbReference type="EMBL" id="JACHYA010000004">
    <property type="protein sequence ID" value="MBB3171502.1"/>
    <property type="molecule type" value="Genomic_DNA"/>
</dbReference>
<dbReference type="RefSeq" id="WP_136845837.1">
    <property type="nucleotide sequence ID" value="NZ_CANSLK010000053.1"/>
</dbReference>
<evidence type="ECO:0000313" key="8">
    <source>
        <dbReference type="Proteomes" id="UP000309454"/>
    </source>
</evidence>
<evidence type="ECO:0000256" key="1">
    <source>
        <dbReference type="ARBA" id="ARBA00009437"/>
    </source>
</evidence>
<name>A0A4T9TD50_9ACTN</name>
<keyword evidence="2" id="KW-0805">Transcription regulation</keyword>
<comment type="similarity">
    <text evidence="1">Belongs to the LysR transcriptional regulatory family.</text>
</comment>
<dbReference type="InterPro" id="IPR000847">
    <property type="entry name" value="LysR_HTH_N"/>
</dbReference>
<keyword evidence="3 6" id="KW-0238">DNA-binding</keyword>
<dbReference type="GO" id="GO:0003700">
    <property type="term" value="F:DNA-binding transcription factor activity"/>
    <property type="evidence" value="ECO:0007669"/>
    <property type="project" value="InterPro"/>
</dbReference>
<comment type="caution">
    <text evidence="7">The sequence shown here is derived from an EMBL/GenBank/DDBJ whole genome shotgun (WGS) entry which is preliminary data.</text>
</comment>
<dbReference type="SUPFAM" id="SSF46785">
    <property type="entry name" value="Winged helix' DNA-binding domain"/>
    <property type="match status" value="1"/>
</dbReference>
<dbReference type="PANTHER" id="PTHR30346">
    <property type="entry name" value="TRANSCRIPTIONAL DUAL REGULATOR HCAR-RELATED"/>
    <property type="match status" value="1"/>
</dbReference>
<gene>
    <name evidence="7" type="ORF">E5982_06275</name>
    <name evidence="6" type="ORF">FHR31_001322</name>
</gene>
<dbReference type="PROSITE" id="PS50931">
    <property type="entry name" value="HTH_LYSR"/>
    <property type="match status" value="1"/>
</dbReference>
<evidence type="ECO:0000313" key="7">
    <source>
        <dbReference type="EMBL" id="TJW10169.1"/>
    </source>
</evidence>
<dbReference type="GeneID" id="93357640"/>
<evidence type="ECO:0000256" key="4">
    <source>
        <dbReference type="ARBA" id="ARBA00023163"/>
    </source>
</evidence>
<evidence type="ECO:0000313" key="9">
    <source>
        <dbReference type="Proteomes" id="UP000530850"/>
    </source>
</evidence>
<dbReference type="AlphaFoldDB" id="A0A4T9TD50"/>
<reference evidence="7 8" key="1">
    <citation type="submission" date="2019-04" db="EMBL/GenBank/DDBJ databases">
        <title>Microbes associate with the intestines of laboratory mice.</title>
        <authorList>
            <person name="Navarre W."/>
            <person name="Wong E."/>
            <person name="Huang K.C."/>
            <person name="Tropini C."/>
            <person name="Ng K."/>
            <person name="Yu B."/>
        </authorList>
    </citation>
    <scope>NUCLEOTIDE SEQUENCE [LARGE SCALE GENOMIC DNA]</scope>
    <source>
        <strain evidence="7 8">NM48_B13</strain>
    </source>
</reference>
<sequence>MDIEYLREFVTFSRLMNFSRAAKQLHISQPTLSNHIAAIEAEVGSVLVGRSTPLRLTQSGRVFLEGASSVIEAYNRTLELTRSAAEIELSLTITSSSDSNCSGCTFAQSINSFLAGHRGVFFSQMNSVAGTAYEELMREGVDAVMVCVCPQDVDREQGVAFREIRPTFPNRLGVWMDCGHPLADREHLTWADLNGEKFPMGIDVELWACGVIQLLKDHGLSFDTSIVSQPGVSFFSAYGPDELIIMDETLASLPFINAPGHCFRLLDEPDAVAGTYIAYLPERVSPALQLYLDFLEALQF</sequence>
<dbReference type="GO" id="GO:0003677">
    <property type="term" value="F:DNA binding"/>
    <property type="evidence" value="ECO:0007669"/>
    <property type="project" value="UniProtKB-KW"/>
</dbReference>
<dbReference type="InterPro" id="IPR036388">
    <property type="entry name" value="WH-like_DNA-bd_sf"/>
</dbReference>
<evidence type="ECO:0000313" key="6">
    <source>
        <dbReference type="EMBL" id="MBB3171502.1"/>
    </source>
</evidence>
<keyword evidence="4" id="KW-0804">Transcription</keyword>
<dbReference type="PANTHER" id="PTHR30346:SF17">
    <property type="entry name" value="LYSR FAMILY TRANSCRIPTIONAL REGULATOR"/>
    <property type="match status" value="1"/>
</dbReference>
<accession>A0A4T9TD50</accession>
<dbReference type="Proteomes" id="UP000309454">
    <property type="component" value="Unassembled WGS sequence"/>
</dbReference>
<dbReference type="EMBL" id="SSTM01000004">
    <property type="protein sequence ID" value="TJW10169.1"/>
    <property type="molecule type" value="Genomic_DNA"/>
</dbReference>
<dbReference type="GO" id="GO:0032993">
    <property type="term" value="C:protein-DNA complex"/>
    <property type="evidence" value="ECO:0007669"/>
    <property type="project" value="TreeGrafter"/>
</dbReference>
<dbReference type="Gene3D" id="1.10.10.10">
    <property type="entry name" value="Winged helix-like DNA-binding domain superfamily/Winged helix DNA-binding domain"/>
    <property type="match status" value="1"/>
</dbReference>
<reference evidence="6 9" key="2">
    <citation type="submission" date="2020-08" db="EMBL/GenBank/DDBJ databases">
        <title>Sequencing the genomes of 1000 actinobacteria strains.</title>
        <authorList>
            <person name="Klenk H.-P."/>
        </authorList>
    </citation>
    <scope>NUCLEOTIDE SEQUENCE [LARGE SCALE GENOMIC DNA]</scope>
    <source>
        <strain evidence="6 9">DSM 22242</strain>
    </source>
</reference>
<dbReference type="Proteomes" id="UP000530850">
    <property type="component" value="Unassembled WGS sequence"/>
</dbReference>